<protein>
    <recommendedName>
        <fullName evidence="2">Myb/SANT-like DNA-binding domain-containing protein</fullName>
    </recommendedName>
</protein>
<keyword evidence="4" id="KW-1185">Reference proteome</keyword>
<evidence type="ECO:0000259" key="2">
    <source>
        <dbReference type="Pfam" id="PF13837"/>
    </source>
</evidence>
<dbReference type="OrthoDB" id="6723674at2759"/>
<dbReference type="PANTHER" id="PTHR33492:SF11">
    <property type="entry name" value="OS04G0670900 PROTEIN"/>
    <property type="match status" value="1"/>
</dbReference>
<evidence type="ECO:0000256" key="1">
    <source>
        <dbReference type="SAM" id="MobiDB-lite"/>
    </source>
</evidence>
<feature type="domain" description="Myb/SANT-like DNA-binding" evidence="2">
    <location>
        <begin position="34"/>
        <end position="113"/>
    </location>
</feature>
<proteinExistence type="predicted"/>
<sequence>MNGGATARKGPATKSRRSKKMDDDTGRSDGEGGRNFWSLKDTIALVRAKRYQDLYIAGMGTSFGRMKTREWKWEDVRARLQSMGVTRDAVDSGKKWDNLMQQFKKVHKFQNLSGGKDYFKLASKARRSEGFSFVMDRSVYDEMEAMTKGDHTIHPKNLADTKAASGVQMPAGAGDGGDTMGTEGGGEAANEEQGSTKDSTFSAGSGSGYGKRKNTRQQTFKAVAEVMDKHGALMANTMDSASKRQCLMMLC</sequence>
<gene>
    <name evidence="3" type="ORF">CBR_g56897</name>
</gene>
<accession>A0A388ME11</accession>
<dbReference type="Gene3D" id="1.10.10.60">
    <property type="entry name" value="Homeodomain-like"/>
    <property type="match status" value="1"/>
</dbReference>
<dbReference type="Pfam" id="PF13837">
    <property type="entry name" value="Myb_DNA-bind_4"/>
    <property type="match status" value="1"/>
</dbReference>
<organism evidence="3 4">
    <name type="scientific">Chara braunii</name>
    <name type="common">Braun's stonewort</name>
    <dbReference type="NCBI Taxonomy" id="69332"/>
    <lineage>
        <taxon>Eukaryota</taxon>
        <taxon>Viridiplantae</taxon>
        <taxon>Streptophyta</taxon>
        <taxon>Charophyceae</taxon>
        <taxon>Charales</taxon>
        <taxon>Characeae</taxon>
        <taxon>Chara</taxon>
    </lineage>
</organism>
<dbReference type="Proteomes" id="UP000265515">
    <property type="component" value="Unassembled WGS sequence"/>
</dbReference>
<dbReference type="Gramene" id="GBG92735">
    <property type="protein sequence ID" value="GBG92735"/>
    <property type="gene ID" value="CBR_g56897"/>
</dbReference>
<evidence type="ECO:0000313" key="4">
    <source>
        <dbReference type="Proteomes" id="UP000265515"/>
    </source>
</evidence>
<feature type="compositionally biased region" description="Basic and acidic residues" evidence="1">
    <location>
        <begin position="20"/>
        <end position="31"/>
    </location>
</feature>
<dbReference type="AlphaFoldDB" id="A0A388ME11"/>
<name>A0A388ME11_CHABU</name>
<dbReference type="PANTHER" id="PTHR33492">
    <property type="entry name" value="OSJNBA0043A12.37 PROTEIN-RELATED"/>
    <property type="match status" value="1"/>
</dbReference>
<feature type="compositionally biased region" description="Gly residues" evidence="1">
    <location>
        <begin position="173"/>
        <end position="187"/>
    </location>
</feature>
<feature type="region of interest" description="Disordered" evidence="1">
    <location>
        <begin position="1"/>
        <end position="31"/>
    </location>
</feature>
<reference evidence="3 4" key="1">
    <citation type="journal article" date="2018" name="Cell">
        <title>The Chara Genome: Secondary Complexity and Implications for Plant Terrestrialization.</title>
        <authorList>
            <person name="Nishiyama T."/>
            <person name="Sakayama H."/>
            <person name="Vries J.D."/>
            <person name="Buschmann H."/>
            <person name="Saint-Marcoux D."/>
            <person name="Ullrich K.K."/>
            <person name="Haas F.B."/>
            <person name="Vanderstraeten L."/>
            <person name="Becker D."/>
            <person name="Lang D."/>
            <person name="Vosolsobe S."/>
            <person name="Rombauts S."/>
            <person name="Wilhelmsson P.K.I."/>
            <person name="Janitza P."/>
            <person name="Kern R."/>
            <person name="Heyl A."/>
            <person name="Rumpler F."/>
            <person name="Villalobos L.I.A.C."/>
            <person name="Clay J.M."/>
            <person name="Skokan R."/>
            <person name="Toyoda A."/>
            <person name="Suzuki Y."/>
            <person name="Kagoshima H."/>
            <person name="Schijlen E."/>
            <person name="Tajeshwar N."/>
            <person name="Catarino B."/>
            <person name="Hetherington A.J."/>
            <person name="Saltykova A."/>
            <person name="Bonnot C."/>
            <person name="Breuninger H."/>
            <person name="Symeonidi A."/>
            <person name="Radhakrishnan G.V."/>
            <person name="Van Nieuwerburgh F."/>
            <person name="Deforce D."/>
            <person name="Chang C."/>
            <person name="Karol K.G."/>
            <person name="Hedrich R."/>
            <person name="Ulvskov P."/>
            <person name="Glockner G."/>
            <person name="Delwiche C.F."/>
            <person name="Petrasek J."/>
            <person name="Van de Peer Y."/>
            <person name="Friml J."/>
            <person name="Beilby M."/>
            <person name="Dolan L."/>
            <person name="Kohara Y."/>
            <person name="Sugano S."/>
            <person name="Fujiyama A."/>
            <person name="Delaux P.-M."/>
            <person name="Quint M."/>
            <person name="TheiBen G."/>
            <person name="Hagemann M."/>
            <person name="Harholt J."/>
            <person name="Dunand C."/>
            <person name="Zachgo S."/>
            <person name="Langdale J."/>
            <person name="Maumus F."/>
            <person name="Straeten D.V.D."/>
            <person name="Gould S.B."/>
            <person name="Rensing S.A."/>
        </authorList>
    </citation>
    <scope>NUCLEOTIDE SEQUENCE [LARGE SCALE GENOMIC DNA]</scope>
    <source>
        <strain evidence="3 4">S276</strain>
    </source>
</reference>
<comment type="caution">
    <text evidence="3">The sequence shown here is derived from an EMBL/GenBank/DDBJ whole genome shotgun (WGS) entry which is preliminary data.</text>
</comment>
<feature type="region of interest" description="Disordered" evidence="1">
    <location>
        <begin position="171"/>
        <end position="216"/>
    </location>
</feature>
<dbReference type="EMBL" id="BFEA01001125">
    <property type="protein sequence ID" value="GBG92735.1"/>
    <property type="molecule type" value="Genomic_DNA"/>
</dbReference>
<evidence type="ECO:0000313" key="3">
    <source>
        <dbReference type="EMBL" id="GBG92735.1"/>
    </source>
</evidence>
<dbReference type="InterPro" id="IPR044822">
    <property type="entry name" value="Myb_DNA-bind_4"/>
</dbReference>